<dbReference type="AlphaFoldDB" id="A0ABD1YK48"/>
<evidence type="ECO:0000313" key="1">
    <source>
        <dbReference type="EMBL" id="KAL2631151.1"/>
    </source>
</evidence>
<protein>
    <submittedName>
        <fullName evidence="1">Uncharacterized protein</fullName>
    </submittedName>
</protein>
<proteinExistence type="predicted"/>
<dbReference type="EMBL" id="JBHFFA010000004">
    <property type="protein sequence ID" value="KAL2631151.1"/>
    <property type="molecule type" value="Genomic_DNA"/>
</dbReference>
<name>A0ABD1YK48_9MARC</name>
<reference evidence="1 2" key="1">
    <citation type="submission" date="2024-09" db="EMBL/GenBank/DDBJ databases">
        <title>Chromosome-scale assembly of Riccia fluitans.</title>
        <authorList>
            <person name="Paukszto L."/>
            <person name="Sawicki J."/>
            <person name="Karawczyk K."/>
            <person name="Piernik-Szablinska J."/>
            <person name="Szczecinska M."/>
            <person name="Mazdziarz M."/>
        </authorList>
    </citation>
    <scope>NUCLEOTIDE SEQUENCE [LARGE SCALE GENOMIC DNA]</scope>
    <source>
        <strain evidence="1">Rf_01</strain>
        <tissue evidence="1">Aerial parts of the thallus</tissue>
    </source>
</reference>
<organism evidence="1 2">
    <name type="scientific">Riccia fluitans</name>
    <dbReference type="NCBI Taxonomy" id="41844"/>
    <lineage>
        <taxon>Eukaryota</taxon>
        <taxon>Viridiplantae</taxon>
        <taxon>Streptophyta</taxon>
        <taxon>Embryophyta</taxon>
        <taxon>Marchantiophyta</taxon>
        <taxon>Marchantiopsida</taxon>
        <taxon>Marchantiidae</taxon>
        <taxon>Marchantiales</taxon>
        <taxon>Ricciaceae</taxon>
        <taxon>Riccia</taxon>
    </lineage>
</organism>
<gene>
    <name evidence="1" type="ORF">R1flu_015837</name>
</gene>
<sequence>MFRERHCCSVKVTIERRKMRMELAMFKQQCNSGLTALRFAKSGELPRLRRKKTIEDLERGWSNNYQRDISPQPLLKPLPCFGYKEKAVKVHLYRSEPEKLKTENADKGWVDHFTEQKTKELDDVYGKASLTNRSIDKRLEAGWVGNCKELRRESSKSTVTVAEWQKVRFNKRMGISPISGRLQRSDTRTSKDPKYLKGRTETFLDSPWDKSTKRIGADLSSPDTLYGDLSDAYAYRSVHENRRELEYDHDIRWPNMRSLRREACEQNVLAGRTTEEMIQERDDLFQDNSWLTAYQHGQKKELFGLRSYSIGDNNQRGKKEDLTWAAKCRAKLKTLTTPGILL</sequence>
<keyword evidence="2" id="KW-1185">Reference proteome</keyword>
<dbReference type="Proteomes" id="UP001605036">
    <property type="component" value="Unassembled WGS sequence"/>
</dbReference>
<accession>A0ABD1YK48</accession>
<comment type="caution">
    <text evidence="1">The sequence shown here is derived from an EMBL/GenBank/DDBJ whole genome shotgun (WGS) entry which is preliminary data.</text>
</comment>
<evidence type="ECO:0000313" key="2">
    <source>
        <dbReference type="Proteomes" id="UP001605036"/>
    </source>
</evidence>